<dbReference type="PANTHER" id="PTHR30432">
    <property type="entry name" value="TRANSCRIPTIONAL REGULATOR MODE"/>
    <property type="match status" value="1"/>
</dbReference>
<evidence type="ECO:0000313" key="1">
    <source>
        <dbReference type="EMBL" id="SDP44733.1"/>
    </source>
</evidence>
<dbReference type="EMBL" id="FNJI01000020">
    <property type="protein sequence ID" value="SDP44733.1"/>
    <property type="molecule type" value="Genomic_DNA"/>
</dbReference>
<dbReference type="STRING" id="91360.SAMN05660330_02805"/>
<organism evidence="1 2">
    <name type="scientific">Desulforhopalus singaporensis</name>
    <dbReference type="NCBI Taxonomy" id="91360"/>
    <lineage>
        <taxon>Bacteria</taxon>
        <taxon>Pseudomonadati</taxon>
        <taxon>Thermodesulfobacteriota</taxon>
        <taxon>Desulfobulbia</taxon>
        <taxon>Desulfobulbales</taxon>
        <taxon>Desulfocapsaceae</taxon>
        <taxon>Desulforhopalus</taxon>
    </lineage>
</organism>
<dbReference type="AlphaFoldDB" id="A0A1H0SSN9"/>
<proteinExistence type="predicted"/>
<reference evidence="1 2" key="1">
    <citation type="submission" date="2016-10" db="EMBL/GenBank/DDBJ databases">
        <authorList>
            <person name="de Groot N.N."/>
        </authorList>
    </citation>
    <scope>NUCLEOTIDE SEQUENCE [LARGE SCALE GENOMIC DNA]</scope>
    <source>
        <strain evidence="1 2">DSM 12130</strain>
    </source>
</reference>
<accession>A0A1H0SSN9</accession>
<dbReference type="InterPro" id="IPR051815">
    <property type="entry name" value="Molybdate_resp_trans_reg"/>
</dbReference>
<gene>
    <name evidence="1" type="ORF">SAMN05660330_02805</name>
</gene>
<dbReference type="InterPro" id="IPR036388">
    <property type="entry name" value="WH-like_DNA-bd_sf"/>
</dbReference>
<dbReference type="Proteomes" id="UP000199073">
    <property type="component" value="Unassembled WGS sequence"/>
</dbReference>
<dbReference type="RefSeq" id="WP_092223882.1">
    <property type="nucleotide sequence ID" value="NZ_FNJI01000020.1"/>
</dbReference>
<dbReference type="PANTHER" id="PTHR30432:SF1">
    <property type="entry name" value="DNA-BINDING TRANSCRIPTIONAL DUAL REGULATOR MODE"/>
    <property type="match status" value="1"/>
</dbReference>
<keyword evidence="2" id="KW-1185">Reference proteome</keyword>
<dbReference type="OrthoDB" id="9800709at2"/>
<dbReference type="Gene3D" id="1.10.10.10">
    <property type="entry name" value="Winged helix-like DNA-binding domain superfamily/Winged helix DNA-binding domain"/>
    <property type="match status" value="1"/>
</dbReference>
<protein>
    <submittedName>
        <fullName evidence="1">ModE molybdate transport repressor domain-containing protein</fullName>
    </submittedName>
</protein>
<dbReference type="InterPro" id="IPR036390">
    <property type="entry name" value="WH_DNA-bd_sf"/>
</dbReference>
<dbReference type="SUPFAM" id="SSF46785">
    <property type="entry name" value="Winged helix' DNA-binding domain"/>
    <property type="match status" value="1"/>
</dbReference>
<evidence type="ECO:0000313" key="2">
    <source>
        <dbReference type="Proteomes" id="UP000199073"/>
    </source>
</evidence>
<sequence>MRVRTKTWIENESGELLFGKGKTEILELIEEEGSIAGAAERMVLNYKKAWNHIKTLQGNFSEDLVIVQKGVKGGTFLTPEAKDLIKKYRRLQKDIETYANRRFQELFPSDSDSLHR</sequence>
<name>A0A1H0SSN9_9BACT</name>